<evidence type="ECO:0000313" key="14">
    <source>
        <dbReference type="Proteomes" id="UP000605846"/>
    </source>
</evidence>
<organism evidence="13 14">
    <name type="scientific">Apophysomyces ossiformis</name>
    <dbReference type="NCBI Taxonomy" id="679940"/>
    <lineage>
        <taxon>Eukaryota</taxon>
        <taxon>Fungi</taxon>
        <taxon>Fungi incertae sedis</taxon>
        <taxon>Mucoromycota</taxon>
        <taxon>Mucoromycotina</taxon>
        <taxon>Mucoromycetes</taxon>
        <taxon>Mucorales</taxon>
        <taxon>Mucorineae</taxon>
        <taxon>Mucoraceae</taxon>
        <taxon>Apophysomyces</taxon>
    </lineage>
</organism>
<feature type="region of interest" description="Disordered" evidence="11">
    <location>
        <begin position="221"/>
        <end position="280"/>
    </location>
</feature>
<evidence type="ECO:0000256" key="10">
    <source>
        <dbReference type="HAMAP-Rule" id="MF_03105"/>
    </source>
</evidence>
<evidence type="ECO:0000256" key="1">
    <source>
        <dbReference type="ARBA" id="ARBA00004370"/>
    </source>
</evidence>
<evidence type="ECO:0000256" key="2">
    <source>
        <dbReference type="ARBA" id="ARBA00022448"/>
    </source>
</evidence>
<dbReference type="InterPro" id="IPR058825">
    <property type="entry name" value="MDM34_N"/>
</dbReference>
<reference evidence="13" key="1">
    <citation type="submission" date="2020-01" db="EMBL/GenBank/DDBJ databases">
        <title>Genome Sequencing of Three Apophysomyces-Like Fungal Strains Confirms a Novel Fungal Genus in the Mucoromycota with divergent Burkholderia-like Endosymbiotic Bacteria.</title>
        <authorList>
            <person name="Stajich J.E."/>
            <person name="Macias A.M."/>
            <person name="Carter-House D."/>
            <person name="Lovett B."/>
            <person name="Kasson L.R."/>
            <person name="Berry K."/>
            <person name="Grigoriev I."/>
            <person name="Chang Y."/>
            <person name="Spatafora J."/>
            <person name="Kasson M.T."/>
        </authorList>
    </citation>
    <scope>NUCLEOTIDE SEQUENCE</scope>
    <source>
        <strain evidence="13">NRRL A-21654</strain>
    </source>
</reference>
<gene>
    <name evidence="13" type="primary">MDM34_2</name>
    <name evidence="10" type="synonym">MDM34</name>
    <name evidence="13" type="ORF">EC973_009308</name>
</gene>
<comment type="similarity">
    <text evidence="10">Belongs to the MDM34 family.</text>
</comment>
<comment type="domain">
    <text evidence="10">Lacks alpha-helical transmembrane segments, suggesting that it resides in the membrane via beta-sheet conformations similar to those predicted for other outer membrane proteins and porin.</text>
</comment>
<dbReference type="Proteomes" id="UP000605846">
    <property type="component" value="Unassembled WGS sequence"/>
</dbReference>
<dbReference type="GO" id="GO:0008289">
    <property type="term" value="F:lipid binding"/>
    <property type="evidence" value="ECO:0007669"/>
    <property type="project" value="UniProtKB-KW"/>
</dbReference>
<sequence>MAFRFNWPEFDNEFYDEAQSQLEAALNKGNKPKNIVDHIAVKELHMGTQPPELEILEIGELSTDKFRGIFKLTYAGDAYIVLQTKVQANPMHSKQSDLPRHTRPSILAADQPLVVPMLLRISDLKLRGIVVLVVSKTKGITLVFKNDPLESILVSSTFDSVTSVRNFLQREIEKQLRNLFQEDLPVMIHNLSLRHIQSEQEKAKKQQQEERLKMQRLRKMERDRQKRANGGVPSPPLSVFSDPGAQGNRTPIPNLPRSSPYDCLSMPDLSPNLPTSGQSQVVTPSISARLSSPSDYPYLDDAFLDCIPTGSFRSSVPPGTFSDLYNSEHDLAKGSLRSTVDGYFDGIGSVHNGSSIDSGRTATQQQQTYRSPFPAGAPVTAANLSTLNRLYNYRFAMMNGQVPFYADQQQQNYEDTQSEVDSSCINDSPSSVQSLAAHDIYVDDVDAPWYVTEGPELPSSNNIEQPFTLPLDQEIVVNPSENVIAHKLAQLTCINHTISPFAYTIDHFTYRSLPHTVKKVDSKPKHKKIPKRRIIRLNTQSSLSS</sequence>
<keyword evidence="9 10" id="KW-0472">Membrane</keyword>
<evidence type="ECO:0000256" key="3">
    <source>
        <dbReference type="ARBA" id="ARBA00022452"/>
    </source>
</evidence>
<dbReference type="InterPro" id="IPR027536">
    <property type="entry name" value="MDM34"/>
</dbReference>
<dbReference type="PANTHER" id="PTHR28185:SF1">
    <property type="entry name" value="MITOCHONDRIAL DISTRIBUTION AND MORPHOLOGY PROTEIN 34"/>
    <property type="match status" value="1"/>
</dbReference>
<evidence type="ECO:0000313" key="13">
    <source>
        <dbReference type="EMBL" id="KAF7731544.1"/>
    </source>
</evidence>
<proteinExistence type="inferred from homology"/>
<dbReference type="PANTHER" id="PTHR28185">
    <property type="entry name" value="MITOCHONDRIAL DISTRIBUTION AND MORPHOLOGY PROTEIN 34"/>
    <property type="match status" value="1"/>
</dbReference>
<comment type="caution">
    <text evidence="13">The sequence shown here is derived from an EMBL/GenBank/DDBJ whole genome shotgun (WGS) entry which is preliminary data.</text>
</comment>
<evidence type="ECO:0000256" key="4">
    <source>
        <dbReference type="ARBA" id="ARBA00022692"/>
    </source>
</evidence>
<comment type="subcellular location">
    <subcellularLocation>
        <location evidence="1">Membrane</location>
    </subcellularLocation>
    <subcellularLocation>
        <location evidence="10">Mitochondrion outer membrane</location>
        <topology evidence="10">Multi-pass membrane protein</topology>
    </subcellularLocation>
    <text evidence="10">The ERMES/MDM complex localizes to a few discrete foci (around 10 per single cell), that represent mitochondria-endoplasmic reticulum junctions. These foci are often found next to mtDNA nucleoids.</text>
</comment>
<keyword evidence="5 10" id="KW-1000">Mitochondrion outer membrane</keyword>
<evidence type="ECO:0000256" key="9">
    <source>
        <dbReference type="ARBA" id="ARBA00023136"/>
    </source>
</evidence>
<keyword evidence="7" id="KW-0446">Lipid-binding</keyword>
<dbReference type="GO" id="GO:0015914">
    <property type="term" value="P:phospholipid transport"/>
    <property type="evidence" value="ECO:0007669"/>
    <property type="project" value="TreeGrafter"/>
</dbReference>
<dbReference type="GO" id="GO:1990456">
    <property type="term" value="P:mitochondrion-endoplasmic reticulum membrane tethering"/>
    <property type="evidence" value="ECO:0007669"/>
    <property type="project" value="TreeGrafter"/>
</dbReference>
<dbReference type="AlphaFoldDB" id="A0A8H7ET26"/>
<evidence type="ECO:0000256" key="7">
    <source>
        <dbReference type="ARBA" id="ARBA00023121"/>
    </source>
</evidence>
<protein>
    <recommendedName>
        <fullName evidence="10">Mitochondrial distribution and morphology protein 34</fullName>
    </recommendedName>
</protein>
<name>A0A8H7ET26_9FUNG</name>
<keyword evidence="2" id="KW-0813">Transport</keyword>
<feature type="domain" description="SMP-LTD" evidence="12">
    <location>
        <begin position="1"/>
        <end position="193"/>
    </location>
</feature>
<comment type="subunit">
    <text evidence="10">Component of the ER-mitochondria encounter structure (ERMES) or MDM complex, composed of MMM1, MDM10, MDM12 and MDM34_2.</text>
</comment>
<dbReference type="GO" id="GO:0032865">
    <property type="term" value="C:ERMES complex"/>
    <property type="evidence" value="ECO:0007669"/>
    <property type="project" value="UniProtKB-UniRule"/>
</dbReference>
<keyword evidence="8 10" id="KW-0496">Mitochondrion</keyword>
<dbReference type="Pfam" id="PF26545">
    <property type="entry name" value="Mdm34_N"/>
    <property type="match status" value="1"/>
</dbReference>
<keyword evidence="6" id="KW-0445">Lipid transport</keyword>
<keyword evidence="3 10" id="KW-1134">Transmembrane beta strand</keyword>
<dbReference type="EMBL" id="JABAYA010000009">
    <property type="protein sequence ID" value="KAF7731544.1"/>
    <property type="molecule type" value="Genomic_DNA"/>
</dbReference>
<dbReference type="GO" id="GO:0007005">
    <property type="term" value="P:mitochondrion organization"/>
    <property type="evidence" value="ECO:0007669"/>
    <property type="project" value="InterPro"/>
</dbReference>
<keyword evidence="14" id="KW-1185">Reference proteome</keyword>
<comment type="function">
    <text evidence="10">Component of the ERMES/MDM complex, which serves as a molecular tether to connect the endoplasmic reticulum (ER) and mitochondria. Components of this complex are involved in the control of mitochondrial shape and protein biogenesis, and function in nonvesicular lipid trafficking between the ER and mitochondria. MDM34_2 is required for the interaction of the ER-resident membrane protein MMM1 and the outer mitochondrial membrane-resident beta-barrel protein MDM10.</text>
</comment>
<evidence type="ECO:0000256" key="6">
    <source>
        <dbReference type="ARBA" id="ARBA00023055"/>
    </source>
</evidence>
<dbReference type="OrthoDB" id="17927at2759"/>
<dbReference type="HAMAP" id="MF_03105">
    <property type="entry name" value="Mdm34"/>
    <property type="match status" value="1"/>
</dbReference>
<evidence type="ECO:0000256" key="11">
    <source>
        <dbReference type="SAM" id="MobiDB-lite"/>
    </source>
</evidence>
<dbReference type="CDD" id="cd21673">
    <property type="entry name" value="SMP_Mdm34"/>
    <property type="match status" value="1"/>
</dbReference>
<keyword evidence="4 10" id="KW-0812">Transmembrane</keyword>
<dbReference type="InterPro" id="IPR031468">
    <property type="entry name" value="SMP_LBD"/>
</dbReference>
<evidence type="ECO:0000259" key="12">
    <source>
        <dbReference type="PROSITE" id="PS51847"/>
    </source>
</evidence>
<dbReference type="PROSITE" id="PS51847">
    <property type="entry name" value="SMP"/>
    <property type="match status" value="1"/>
</dbReference>
<accession>A0A8H7ET26</accession>
<evidence type="ECO:0000256" key="5">
    <source>
        <dbReference type="ARBA" id="ARBA00022787"/>
    </source>
</evidence>
<evidence type="ECO:0000256" key="8">
    <source>
        <dbReference type="ARBA" id="ARBA00023128"/>
    </source>
</evidence>